<accession>A0A1S3HXL8</accession>
<dbReference type="InParanoid" id="A0A1S3HXL8"/>
<reference evidence="2" key="1">
    <citation type="submission" date="2025-08" db="UniProtKB">
        <authorList>
            <consortium name="RefSeq"/>
        </authorList>
    </citation>
    <scope>IDENTIFICATION</scope>
    <source>
        <tissue evidence="2">Gonads</tissue>
    </source>
</reference>
<dbReference type="AlphaFoldDB" id="A0A1S3HXL8"/>
<protein>
    <submittedName>
        <fullName evidence="2">AAC-rich mRNA clone AAC4 protein</fullName>
    </submittedName>
</protein>
<keyword evidence="1" id="KW-1185">Reference proteome</keyword>
<dbReference type="Proteomes" id="UP000085678">
    <property type="component" value="Unplaced"/>
</dbReference>
<evidence type="ECO:0000313" key="1">
    <source>
        <dbReference type="Proteomes" id="UP000085678"/>
    </source>
</evidence>
<gene>
    <name evidence="2" type="primary">LOC106158760</name>
</gene>
<name>A0A1S3HXL8_LINAN</name>
<dbReference type="OrthoDB" id="10260545at2759"/>
<dbReference type="GeneID" id="106158760"/>
<proteinExistence type="predicted"/>
<organism evidence="1 2">
    <name type="scientific">Lingula anatina</name>
    <name type="common">Brachiopod</name>
    <name type="synonym">Lingula unguis</name>
    <dbReference type="NCBI Taxonomy" id="7574"/>
    <lineage>
        <taxon>Eukaryota</taxon>
        <taxon>Metazoa</taxon>
        <taxon>Spiralia</taxon>
        <taxon>Lophotrochozoa</taxon>
        <taxon>Brachiopoda</taxon>
        <taxon>Linguliformea</taxon>
        <taxon>Lingulata</taxon>
        <taxon>Lingulida</taxon>
        <taxon>Linguloidea</taxon>
        <taxon>Lingulidae</taxon>
        <taxon>Lingula</taxon>
    </lineage>
</organism>
<dbReference type="RefSeq" id="XP_013390306.1">
    <property type="nucleotide sequence ID" value="XM_013534852.2"/>
</dbReference>
<sequence length="183" mass="20496">MTIVRDNKAHGVFQCEFRPMLQMDKMALSEQAIKIRDVPNAGGNSVVSEVLSYEMMKSCFGATLLKTEMEVEYFPEGGSITDYTCSMFGSTLGVSVTRAMNFRGEFTHEDAIRLLNKKLKGILQSSNNTMETWAKQILHVWATSNHVANVLIRAYDVIDEHVKSNTVVLVTVAHQAEEIFANK</sequence>
<dbReference type="KEGG" id="lak:106158760"/>
<evidence type="ECO:0000313" key="2">
    <source>
        <dbReference type="RefSeq" id="XP_013390306.1"/>
    </source>
</evidence>